<gene>
    <name evidence="1" type="ordered locus">PputGB1_1180</name>
</gene>
<reference evidence="1 2" key="1">
    <citation type="submission" date="2008-01" db="EMBL/GenBank/DDBJ databases">
        <title>Complete sequence of Pseudomonas putida GB-1.</title>
        <authorList>
            <consortium name="US DOE Joint Genome Institute"/>
            <person name="Copeland A."/>
            <person name="Lucas S."/>
            <person name="Lapidus A."/>
            <person name="Barry K."/>
            <person name="Glavina del Rio T."/>
            <person name="Dalin E."/>
            <person name="Tice H."/>
            <person name="Pitluck S."/>
            <person name="Bruce D."/>
            <person name="Goodwin L."/>
            <person name="Chertkov O."/>
            <person name="Brettin T."/>
            <person name="Detter J.C."/>
            <person name="Han C."/>
            <person name="Kuske C.R."/>
            <person name="Schmutz J."/>
            <person name="Larimer F."/>
            <person name="Land M."/>
            <person name="Hauser L."/>
            <person name="Kyrpides N."/>
            <person name="Kim E."/>
            <person name="McCarthy J.K."/>
            <person name="Richardson P."/>
        </authorList>
    </citation>
    <scope>NUCLEOTIDE SEQUENCE [LARGE SCALE GENOMIC DNA]</scope>
    <source>
        <strain evidence="1 2">GB-1</strain>
    </source>
</reference>
<name>B0KSD3_PSEPG</name>
<dbReference type="AlphaFoldDB" id="B0KSD3"/>
<dbReference type="RefSeq" id="WP_012270865.1">
    <property type="nucleotide sequence ID" value="NC_010322.1"/>
</dbReference>
<dbReference type="HOGENOM" id="CLU_818523_0_0_6"/>
<evidence type="ECO:0000313" key="1">
    <source>
        <dbReference type="EMBL" id="ABY97088.1"/>
    </source>
</evidence>
<organism evidence="1 2">
    <name type="scientific">Pseudomonas putida (strain GB-1)</name>
    <dbReference type="NCBI Taxonomy" id="76869"/>
    <lineage>
        <taxon>Bacteria</taxon>
        <taxon>Pseudomonadati</taxon>
        <taxon>Pseudomonadota</taxon>
        <taxon>Gammaproteobacteria</taxon>
        <taxon>Pseudomonadales</taxon>
        <taxon>Pseudomonadaceae</taxon>
        <taxon>Pseudomonas</taxon>
    </lineage>
</organism>
<dbReference type="Proteomes" id="UP000002157">
    <property type="component" value="Chromosome"/>
</dbReference>
<proteinExistence type="predicted"/>
<dbReference type="KEGG" id="ppg:PputGB1_1180"/>
<evidence type="ECO:0000313" key="2">
    <source>
        <dbReference type="Proteomes" id="UP000002157"/>
    </source>
</evidence>
<accession>B0KSD3</accession>
<protein>
    <submittedName>
        <fullName evidence="1">Uncharacterized protein</fullName>
    </submittedName>
</protein>
<sequence length="339" mass="37590">MTDSEKKLISRTLQLKPVKFSELKDGNDNTLPMLMKFLADTFTTVGERMDETGSRIDDEFIPDLCTFFNNYQELDDKTCIFEVWSYEPGVIPQTLTPDPDKENAIVDTAGHVDGDGEKREFIHIAHVLAYGHSAIVESTRSTGGVYNIQRYLNKMARKAGLGRKGTFFMTDAVTKQLSKEIDRAGGAVGFTVGVTQVDPNSQSALIGLLSNVRGYMPSSGLMTVDWRSKDKLPTKKVIEAYDEAQKQDEVESVIIHLSDGSSIRGLSKFKIKQTVHVEDVGGRNPSQAELKRKMVLYLEELCTPGADGKRILDESGALADNEIFIPNSRRSKKREAGEG</sequence>
<dbReference type="EMBL" id="CP000926">
    <property type="protein sequence ID" value="ABY97088.1"/>
    <property type="molecule type" value="Genomic_DNA"/>
</dbReference>